<dbReference type="GO" id="GO:0005524">
    <property type="term" value="F:ATP binding"/>
    <property type="evidence" value="ECO:0007669"/>
    <property type="project" value="UniProtKB-KW"/>
</dbReference>
<evidence type="ECO:0000256" key="9">
    <source>
        <dbReference type="ARBA" id="ARBA00023136"/>
    </source>
</evidence>
<dbReference type="InterPro" id="IPR015856">
    <property type="entry name" value="ABC_transpr_CbiO/EcfA_su"/>
</dbReference>
<keyword evidence="7 12" id="KW-0067">ATP-binding</keyword>
<dbReference type="InterPro" id="IPR026002">
    <property type="entry name" value="ATC_hydrolase-like"/>
</dbReference>
<evidence type="ECO:0000256" key="8">
    <source>
        <dbReference type="ARBA" id="ARBA00022967"/>
    </source>
</evidence>
<dbReference type="InterPro" id="IPR003439">
    <property type="entry name" value="ABC_transporter-like_ATP-bd"/>
</dbReference>
<keyword evidence="9" id="KW-0472">Membrane</keyword>
<dbReference type="Gene3D" id="3.40.50.300">
    <property type="entry name" value="P-loop containing nucleotide triphosphate hydrolases"/>
    <property type="match status" value="2"/>
</dbReference>
<sequence>MMVEFNSVSFSYTENGTGAVHDISFAIPEGQFVLVCGASGCGKTTITRLINGLIPHFFSGNLSGSIRVAGRETSATPIADISDTVGSVFQNPRTQFFNADTDSEIVFGMENRGMPVNDILERLEAVTAELNLQRLRCKNIFELSGGEKPKIAFASAYAAFPKVLVLDEPSSNLDYHSILELARLLKKAKNRGLTVIVSEHRLWYVTDIIDRVLFMKNGRIEKDLSAREFNDLAEKPYSEFGLRTRTCIVPESSQECDMRCEMADGMNGSTVLTAENLSVQIGKHTILNGVSFEVRAGEILAITGKNGSGKTTLARVLCGLQKSCGTVRLNARRLNNRERKNISYMVMQDVGHQLFTDSVQAECTLGIKEANAAQIEHVLRAMGLNEYKDRHPLALSGGQRQRLAVAVSMICGKQLLVFDEPTSGLDLHSMHQVARLLKELARQNKLVIVITHDYELIETACTRVMNIDYINKTGQGAKMQKQKLLLYGTQMKSLVDTLSNNSAEKTAALVLRMESEYKHLLSEQSFANAMLARHLKKSILPAVAAYKILLAAGKTKEQAFEAVRASVLSDSEKQKRAFQKIGTLPFGFSLMRLMAPLSLKTTFGPSGWDFTWKQNDHRALKWDCSRCFYADIFTQHKVSELTAIFCESDDVVYGSIPTIRWARTRTIGNGDDICDFVFYNERTKNAHIENKRSKDKGKKAGNHV</sequence>
<dbReference type="InterPro" id="IPR027417">
    <property type="entry name" value="P-loop_NTPase"/>
</dbReference>
<evidence type="ECO:0000256" key="4">
    <source>
        <dbReference type="ARBA" id="ARBA00022475"/>
    </source>
</evidence>
<comment type="similarity">
    <text evidence="2">Belongs to the ABC transporter superfamily.</text>
</comment>
<dbReference type="RefSeq" id="WP_162661980.1">
    <property type="nucleotide sequence ID" value="NZ_CP048020.1"/>
</dbReference>
<dbReference type="AlphaFoldDB" id="A0A6P1XY02"/>
<dbReference type="CDD" id="cd03225">
    <property type="entry name" value="ABC_cobalt_CbiO_domain1"/>
    <property type="match status" value="1"/>
</dbReference>
<evidence type="ECO:0000256" key="5">
    <source>
        <dbReference type="ARBA" id="ARBA00022737"/>
    </source>
</evidence>
<dbReference type="CDD" id="cd03226">
    <property type="entry name" value="ABC_cobalt_CbiO_domain2"/>
    <property type="match status" value="1"/>
</dbReference>
<accession>A0A6P1XY02</accession>
<dbReference type="GO" id="GO:0043190">
    <property type="term" value="C:ATP-binding cassette (ABC) transporter complex"/>
    <property type="evidence" value="ECO:0007669"/>
    <property type="project" value="TreeGrafter"/>
</dbReference>
<name>A0A6P1XY02_9SPIR</name>
<dbReference type="PANTHER" id="PTHR43553:SF23">
    <property type="entry name" value="ABC TRANSPORTER ATP-BINDING COMPONENT"/>
    <property type="match status" value="1"/>
</dbReference>
<feature type="domain" description="ABC transporter" evidence="11">
    <location>
        <begin position="3"/>
        <end position="242"/>
    </location>
</feature>
<evidence type="ECO:0000256" key="10">
    <source>
        <dbReference type="ARBA" id="ARBA00025157"/>
    </source>
</evidence>
<gene>
    <name evidence="12" type="ORF">GWP43_00375</name>
</gene>
<comment type="function">
    <text evidence="10">Probably part of an ABC transporter complex. Responsible for energy coupling to the transport system.</text>
</comment>
<dbReference type="SUPFAM" id="SSF52540">
    <property type="entry name" value="P-loop containing nucleoside triphosphate hydrolases"/>
    <property type="match status" value="2"/>
</dbReference>
<evidence type="ECO:0000256" key="1">
    <source>
        <dbReference type="ARBA" id="ARBA00004202"/>
    </source>
</evidence>
<feature type="domain" description="ABC transporter" evidence="11">
    <location>
        <begin position="272"/>
        <end position="494"/>
    </location>
</feature>
<keyword evidence="3" id="KW-0813">Transport</keyword>
<evidence type="ECO:0000256" key="6">
    <source>
        <dbReference type="ARBA" id="ARBA00022741"/>
    </source>
</evidence>
<keyword evidence="8" id="KW-1278">Translocase</keyword>
<keyword evidence="5" id="KW-0677">Repeat</keyword>
<dbReference type="PANTHER" id="PTHR43553">
    <property type="entry name" value="HEAVY METAL TRANSPORTER"/>
    <property type="match status" value="1"/>
</dbReference>
<comment type="subcellular location">
    <subcellularLocation>
        <location evidence="1">Cell membrane</location>
        <topology evidence="1">Peripheral membrane protein</topology>
    </subcellularLocation>
</comment>
<reference evidence="12 13" key="1">
    <citation type="submission" date="2020-01" db="EMBL/GenBank/DDBJ databases">
        <title>Complete genome sequence of a human oral phylogroup 1 Treponema sp. strain ATCC 700766, originally isolated from periodontitis dental plaque.</title>
        <authorList>
            <person name="Chan Y."/>
            <person name="Huo Y.-B."/>
            <person name="Yu X.-L."/>
            <person name="Zeng H."/>
            <person name="Leung W.-K."/>
            <person name="Watt R.M."/>
        </authorList>
    </citation>
    <scope>NUCLEOTIDE SEQUENCE [LARGE SCALE GENOMIC DNA]</scope>
    <source>
        <strain evidence="12 13">OMZ 804</strain>
    </source>
</reference>
<dbReference type="GO" id="GO:0042626">
    <property type="term" value="F:ATPase-coupled transmembrane transporter activity"/>
    <property type="evidence" value="ECO:0007669"/>
    <property type="project" value="TreeGrafter"/>
</dbReference>
<protein>
    <submittedName>
        <fullName evidence="12">ATP-binding cassette domain-containing protein</fullName>
    </submittedName>
</protein>
<dbReference type="GO" id="GO:0016887">
    <property type="term" value="F:ATP hydrolysis activity"/>
    <property type="evidence" value="ECO:0007669"/>
    <property type="project" value="InterPro"/>
</dbReference>
<evidence type="ECO:0000313" key="12">
    <source>
        <dbReference type="EMBL" id="QHX42165.1"/>
    </source>
</evidence>
<keyword evidence="6" id="KW-0547">Nucleotide-binding</keyword>
<dbReference type="Pfam" id="PF14196">
    <property type="entry name" value="ATC_hydrolase"/>
    <property type="match status" value="1"/>
</dbReference>
<evidence type="ECO:0000256" key="7">
    <source>
        <dbReference type="ARBA" id="ARBA00022840"/>
    </source>
</evidence>
<dbReference type="SMART" id="SM00382">
    <property type="entry name" value="AAA"/>
    <property type="match status" value="2"/>
</dbReference>
<dbReference type="InterPro" id="IPR050095">
    <property type="entry name" value="ECF_ABC_transporter_ATP-bd"/>
</dbReference>
<dbReference type="EMBL" id="CP048020">
    <property type="protein sequence ID" value="QHX42165.1"/>
    <property type="molecule type" value="Genomic_DNA"/>
</dbReference>
<keyword evidence="4" id="KW-1003">Cell membrane</keyword>
<dbReference type="InterPro" id="IPR003593">
    <property type="entry name" value="AAA+_ATPase"/>
</dbReference>
<dbReference type="Pfam" id="PF00005">
    <property type="entry name" value="ABC_tran"/>
    <property type="match status" value="2"/>
</dbReference>
<evidence type="ECO:0000313" key="13">
    <source>
        <dbReference type="Proteomes" id="UP000464374"/>
    </source>
</evidence>
<dbReference type="InterPro" id="IPR017871">
    <property type="entry name" value="ABC_transporter-like_CS"/>
</dbReference>
<evidence type="ECO:0000259" key="11">
    <source>
        <dbReference type="PROSITE" id="PS50893"/>
    </source>
</evidence>
<dbReference type="KEGG" id="trz:GWP43_00375"/>
<dbReference type="Proteomes" id="UP000464374">
    <property type="component" value="Chromosome"/>
</dbReference>
<evidence type="ECO:0000256" key="3">
    <source>
        <dbReference type="ARBA" id="ARBA00022448"/>
    </source>
</evidence>
<evidence type="ECO:0000256" key="2">
    <source>
        <dbReference type="ARBA" id="ARBA00005417"/>
    </source>
</evidence>
<dbReference type="PROSITE" id="PS00211">
    <property type="entry name" value="ABC_TRANSPORTER_1"/>
    <property type="match status" value="1"/>
</dbReference>
<proteinExistence type="inferred from homology"/>
<dbReference type="PROSITE" id="PS50893">
    <property type="entry name" value="ABC_TRANSPORTER_2"/>
    <property type="match status" value="2"/>
</dbReference>
<organism evidence="12 13">
    <name type="scientific">Treponema vincentii</name>
    <dbReference type="NCBI Taxonomy" id="69710"/>
    <lineage>
        <taxon>Bacteria</taxon>
        <taxon>Pseudomonadati</taxon>
        <taxon>Spirochaetota</taxon>
        <taxon>Spirochaetia</taxon>
        <taxon>Spirochaetales</taxon>
        <taxon>Treponemataceae</taxon>
        <taxon>Treponema</taxon>
    </lineage>
</organism>